<organism evidence="7 8">
    <name type="scientific">Phocaeicola intestinalis</name>
    <dbReference type="NCBI Taxonomy" id="2762212"/>
    <lineage>
        <taxon>Bacteria</taxon>
        <taxon>Pseudomonadati</taxon>
        <taxon>Bacteroidota</taxon>
        <taxon>Bacteroidia</taxon>
        <taxon>Bacteroidales</taxon>
        <taxon>Bacteroidaceae</taxon>
        <taxon>Phocaeicola</taxon>
    </lineage>
</organism>
<keyword evidence="4 6" id="KW-1133">Transmembrane helix</keyword>
<name>A0ABR8Y9X5_9BACT</name>
<dbReference type="RefSeq" id="WP_022039772.1">
    <property type="nucleotide sequence ID" value="NZ_JACSPP010000035.1"/>
</dbReference>
<feature type="transmembrane region" description="Helical" evidence="6">
    <location>
        <begin position="410"/>
        <end position="427"/>
    </location>
</feature>
<gene>
    <name evidence="7" type="ORF">H9625_11115</name>
</gene>
<dbReference type="PANTHER" id="PTHR11101:SF16">
    <property type="entry name" value="PHOSPHATE TRANSPORTER"/>
    <property type="match status" value="1"/>
</dbReference>
<keyword evidence="6" id="KW-0592">Phosphate transport</keyword>
<evidence type="ECO:0000313" key="7">
    <source>
        <dbReference type="EMBL" id="MBD8040973.1"/>
    </source>
</evidence>
<evidence type="ECO:0000313" key="8">
    <source>
        <dbReference type="Proteomes" id="UP000620874"/>
    </source>
</evidence>
<keyword evidence="5 6" id="KW-0472">Membrane</keyword>
<dbReference type="InterPro" id="IPR001204">
    <property type="entry name" value="Phos_transporter"/>
</dbReference>
<protein>
    <recommendedName>
        <fullName evidence="6">Phosphate transporter</fullName>
    </recommendedName>
</protein>
<comment type="caution">
    <text evidence="7">The sequence shown here is derived from an EMBL/GenBank/DDBJ whole genome shotgun (WGS) entry which is preliminary data.</text>
</comment>
<evidence type="ECO:0000256" key="5">
    <source>
        <dbReference type="ARBA" id="ARBA00023136"/>
    </source>
</evidence>
<evidence type="ECO:0000256" key="2">
    <source>
        <dbReference type="ARBA" id="ARBA00022448"/>
    </source>
</evidence>
<proteinExistence type="inferred from homology"/>
<evidence type="ECO:0000256" key="6">
    <source>
        <dbReference type="RuleBase" id="RU363058"/>
    </source>
</evidence>
<feature type="transmembrane region" description="Helical" evidence="6">
    <location>
        <begin position="463"/>
        <end position="487"/>
    </location>
</feature>
<sequence length="763" mass="85567">METVYLGIVIFLFMLAVFDLLVGVSNDAVNFMNSAVGAKVAKFRTIIIVAAAGVFLGAIMSNGMMDIARHGIFQPSNFSFYEIMCILLAVMVTDVVLLDVFNTLGLPTSTTVSMVFELLGGTFILAILKIIGDETGMYSLGDMMNTEKAFSVIMAIFLSVAIAFIAGTVVQYISRLIFSFNYKKNLSWTIGIFGGLSTTALAYFILIQGLKSSPYISPETLEWINNHNSMLILGCFVFFTLLMQILHWCKVNVFRIIVLLGTFSLALAFAGNDLVNFIGVPLAGYSSYMDYVANANGAGIHDFMMNSLMSSAKTPMIFLFLSGLVMVYALATSKKAQNVIKTSVDLSRQEEGDEMFGSSAIARTIVRRATATNEFLVRVIPANVRKWIDSRFNKDEVILANGAAFDMVRASVNLVLSGLLIIIGTTMKLPLSTTYVTFIVAMGSSLADRAWGRESAVYRITGMFSVIGGWFITAFVAFTICAIVTVLMYYTSFVGMFIFICVAVFLLVRSNIKFSEKQKAEKQDDIFKRMMSTKDKNETFTLLRQHVRETLSEYIDYTEKTYVQVTDGFINEDLKSLKKGMNSAEEKRKMLKKRRRKEILGLRRIPIAIAIEKNTWFHLGSNSCEQMLYCLKRICEPCKEHVDNNFNPISKESIADFLPIREELCKLMESTRADIENNNYADTDEILVKGDALKNKISALRKAQMNRLQETDNTNLKAAMVYLNILQETQELVSIWRHLLRASRFFQNDYVPQQEALTLSLSE</sequence>
<feature type="transmembrane region" description="Helical" evidence="6">
    <location>
        <begin position="80"/>
        <end position="101"/>
    </location>
</feature>
<dbReference type="Proteomes" id="UP000620874">
    <property type="component" value="Unassembled WGS sequence"/>
</dbReference>
<feature type="transmembrane region" description="Helical" evidence="6">
    <location>
        <begin position="314"/>
        <end position="331"/>
    </location>
</feature>
<feature type="transmembrane region" description="Helical" evidence="6">
    <location>
        <begin position="253"/>
        <end position="271"/>
    </location>
</feature>
<feature type="transmembrane region" description="Helical" evidence="6">
    <location>
        <begin position="493"/>
        <end position="512"/>
    </location>
</feature>
<keyword evidence="2 6" id="KW-0813">Transport</keyword>
<keyword evidence="8" id="KW-1185">Reference proteome</keyword>
<evidence type="ECO:0000256" key="3">
    <source>
        <dbReference type="ARBA" id="ARBA00022692"/>
    </source>
</evidence>
<feature type="transmembrane region" description="Helical" evidence="6">
    <location>
        <begin position="41"/>
        <end position="60"/>
    </location>
</feature>
<dbReference type="Pfam" id="PF01384">
    <property type="entry name" value="PHO4"/>
    <property type="match status" value="1"/>
</dbReference>
<feature type="transmembrane region" description="Helical" evidence="6">
    <location>
        <begin position="113"/>
        <end position="132"/>
    </location>
</feature>
<evidence type="ECO:0000256" key="1">
    <source>
        <dbReference type="ARBA" id="ARBA00004141"/>
    </source>
</evidence>
<comment type="similarity">
    <text evidence="6">Belongs to the inorganic phosphate transporter (PiT) (TC 2.A.20) family.</text>
</comment>
<reference evidence="7 8" key="1">
    <citation type="submission" date="2020-08" db="EMBL/GenBank/DDBJ databases">
        <title>A Genomic Blueprint of the Chicken Gut Microbiome.</title>
        <authorList>
            <person name="Gilroy R."/>
            <person name="Ravi A."/>
            <person name="Getino M."/>
            <person name="Pursley I."/>
            <person name="Horton D.L."/>
            <person name="Alikhan N.-F."/>
            <person name="Baker D."/>
            <person name="Gharbi K."/>
            <person name="Hall N."/>
            <person name="Watson M."/>
            <person name="Adriaenssens E.M."/>
            <person name="Foster-Nyarko E."/>
            <person name="Jarju S."/>
            <person name="Secka A."/>
            <person name="Antonio M."/>
            <person name="Oren A."/>
            <person name="Chaudhuri R."/>
            <person name="La Ragione R.M."/>
            <person name="Hildebrand F."/>
            <person name="Pallen M.J."/>
        </authorList>
    </citation>
    <scope>NUCLEOTIDE SEQUENCE [LARGE SCALE GENOMIC DNA]</scope>
    <source>
        <strain evidence="7 8">Sa1CVN1</strain>
    </source>
</reference>
<comment type="subcellular location">
    <subcellularLocation>
        <location evidence="1 6">Membrane</location>
        <topology evidence="1 6">Multi-pass membrane protein</topology>
    </subcellularLocation>
</comment>
<feature type="transmembrane region" description="Helical" evidence="6">
    <location>
        <begin position="152"/>
        <end position="174"/>
    </location>
</feature>
<dbReference type="EMBL" id="JACSPP010000035">
    <property type="protein sequence ID" value="MBD8040973.1"/>
    <property type="molecule type" value="Genomic_DNA"/>
</dbReference>
<feature type="transmembrane region" description="Helical" evidence="6">
    <location>
        <begin position="186"/>
        <end position="207"/>
    </location>
</feature>
<dbReference type="PANTHER" id="PTHR11101">
    <property type="entry name" value="PHOSPHATE TRANSPORTER"/>
    <property type="match status" value="1"/>
</dbReference>
<feature type="transmembrane region" description="Helical" evidence="6">
    <location>
        <begin position="6"/>
        <end position="29"/>
    </location>
</feature>
<accession>A0ABR8Y9X5</accession>
<evidence type="ECO:0000256" key="4">
    <source>
        <dbReference type="ARBA" id="ARBA00022989"/>
    </source>
</evidence>
<feature type="transmembrane region" description="Helical" evidence="6">
    <location>
        <begin position="227"/>
        <end position="246"/>
    </location>
</feature>
<keyword evidence="3 6" id="KW-0812">Transmembrane</keyword>